<name>A0ABP8JMN2_9ACTN</name>
<dbReference type="RefSeq" id="WP_344995446.1">
    <property type="nucleotide sequence ID" value="NZ_BAABFR010000030.1"/>
</dbReference>
<organism evidence="1 2">
    <name type="scientific">Tsukamurella soli</name>
    <dbReference type="NCBI Taxonomy" id="644556"/>
    <lineage>
        <taxon>Bacteria</taxon>
        <taxon>Bacillati</taxon>
        <taxon>Actinomycetota</taxon>
        <taxon>Actinomycetes</taxon>
        <taxon>Mycobacteriales</taxon>
        <taxon>Tsukamurellaceae</taxon>
        <taxon>Tsukamurella</taxon>
    </lineage>
</organism>
<gene>
    <name evidence="1" type="ORF">GCM10023147_23140</name>
</gene>
<dbReference type="InterPro" id="IPR021522">
    <property type="entry name" value="MctB"/>
</dbReference>
<comment type="caution">
    <text evidence="1">The sequence shown here is derived from an EMBL/GenBank/DDBJ whole genome shotgun (WGS) entry which is preliminary data.</text>
</comment>
<evidence type="ECO:0000313" key="1">
    <source>
        <dbReference type="EMBL" id="GAA4392907.1"/>
    </source>
</evidence>
<dbReference type="Proteomes" id="UP001500635">
    <property type="component" value="Unassembled WGS sequence"/>
</dbReference>
<sequence length="323" mass="31413">MPSLSPGSRRRADARRPALFWAAVLVALAVGLALGGGVLARYTGDGGVTRDLRAQVADLKADNQDLTARADAGEGFADTVAGRLFADGLSDSPVVVIAAPGADPADVSAITTYVERSGGTVTGTLTLTPTLYADGQAARLGGIVDQSVPAGVTLDPTVADPAARAGDLLGAILLSRGPTSDPAPAAPSGPDRANALAALRDGGFVTFDGGDPAPARVAVVVTGASVATSAAGQGQAVGRLAAALSKHGQGAVLAGRTGSAAGAGPVVVVRHDDTLHAKLSTVDDVGTAVGRVTAVLALGEAAHGRFGAYGTGPTASAVAPGVG</sequence>
<protein>
    <recommendedName>
        <fullName evidence="3">Copper transport outer membrane protein, MctB</fullName>
    </recommendedName>
</protein>
<dbReference type="EMBL" id="BAABFR010000030">
    <property type="protein sequence ID" value="GAA4392907.1"/>
    <property type="molecule type" value="Genomic_DNA"/>
</dbReference>
<dbReference type="Pfam" id="PF11382">
    <property type="entry name" value="MctB"/>
    <property type="match status" value="1"/>
</dbReference>
<keyword evidence="2" id="KW-1185">Reference proteome</keyword>
<reference evidence="2" key="1">
    <citation type="journal article" date="2019" name="Int. J. Syst. Evol. Microbiol.">
        <title>The Global Catalogue of Microorganisms (GCM) 10K type strain sequencing project: providing services to taxonomists for standard genome sequencing and annotation.</title>
        <authorList>
            <consortium name="The Broad Institute Genomics Platform"/>
            <consortium name="The Broad Institute Genome Sequencing Center for Infectious Disease"/>
            <person name="Wu L."/>
            <person name="Ma J."/>
        </authorList>
    </citation>
    <scope>NUCLEOTIDE SEQUENCE [LARGE SCALE GENOMIC DNA]</scope>
    <source>
        <strain evidence="2">JCM 17688</strain>
    </source>
</reference>
<proteinExistence type="predicted"/>
<accession>A0ABP8JMN2</accession>
<evidence type="ECO:0000313" key="2">
    <source>
        <dbReference type="Proteomes" id="UP001500635"/>
    </source>
</evidence>
<evidence type="ECO:0008006" key="3">
    <source>
        <dbReference type="Google" id="ProtNLM"/>
    </source>
</evidence>